<sequence length="65" mass="7310">MILPIDAIEHDVKNALTHSHLIVEAETGSGKSTRLPIWAMEQAECWWLNPDVLPVPHWQSLSPSL</sequence>
<keyword evidence="2" id="KW-1185">Reference proteome</keyword>
<dbReference type="Gene3D" id="3.40.50.300">
    <property type="entry name" value="P-loop containing nucleotide triphosphate hydrolases"/>
    <property type="match status" value="1"/>
</dbReference>
<proteinExistence type="predicted"/>
<dbReference type="AlphaFoldDB" id="A0A090T2H7"/>
<dbReference type="InterPro" id="IPR027417">
    <property type="entry name" value="P-loop_NTPase"/>
</dbReference>
<dbReference type="EMBL" id="BBMT01000004">
    <property type="protein sequence ID" value="GAL34195.1"/>
    <property type="molecule type" value="Genomic_DNA"/>
</dbReference>
<name>A0A090T2H7_9VIBR</name>
<keyword evidence="1" id="KW-0547">Nucleotide-binding</keyword>
<keyword evidence="1" id="KW-0347">Helicase</keyword>
<accession>A0A090T2H7</accession>
<evidence type="ECO:0000313" key="2">
    <source>
        <dbReference type="Proteomes" id="UP000029224"/>
    </source>
</evidence>
<evidence type="ECO:0000313" key="1">
    <source>
        <dbReference type="EMBL" id="GAL34195.1"/>
    </source>
</evidence>
<dbReference type="GO" id="GO:0004386">
    <property type="term" value="F:helicase activity"/>
    <property type="evidence" value="ECO:0007669"/>
    <property type="project" value="UniProtKB-KW"/>
</dbReference>
<organism evidence="1 2">
    <name type="scientific">Vibrio maritimus</name>
    <dbReference type="NCBI Taxonomy" id="990268"/>
    <lineage>
        <taxon>Bacteria</taxon>
        <taxon>Pseudomonadati</taxon>
        <taxon>Pseudomonadota</taxon>
        <taxon>Gammaproteobacteria</taxon>
        <taxon>Vibrionales</taxon>
        <taxon>Vibrionaceae</taxon>
        <taxon>Vibrio</taxon>
    </lineage>
</organism>
<dbReference type="Proteomes" id="UP000029224">
    <property type="component" value="Unassembled WGS sequence"/>
</dbReference>
<gene>
    <name evidence="1" type="ORF">JCM19240_1103</name>
</gene>
<keyword evidence="1" id="KW-0067">ATP-binding</keyword>
<keyword evidence="1" id="KW-0378">Hydrolase</keyword>
<comment type="caution">
    <text evidence="1">The sequence shown here is derived from an EMBL/GenBank/DDBJ whole genome shotgun (WGS) entry which is preliminary data.</text>
</comment>
<reference evidence="1 2" key="2">
    <citation type="submission" date="2014-09" db="EMBL/GenBank/DDBJ databases">
        <authorList>
            <consortium name="NBRP consortium"/>
            <person name="Sawabe T."/>
            <person name="Meirelles P."/>
            <person name="Nakanishi M."/>
            <person name="Sayaka M."/>
            <person name="Hattori M."/>
            <person name="Ohkuma M."/>
        </authorList>
    </citation>
    <scope>NUCLEOTIDE SEQUENCE [LARGE SCALE GENOMIC DNA]</scope>
    <source>
        <strain evidence="1 2">JCM 19240</strain>
    </source>
</reference>
<protein>
    <submittedName>
        <fullName evidence="1">HrpA-like helicase</fullName>
    </submittedName>
</protein>
<reference evidence="1 2" key="1">
    <citation type="submission" date="2014-09" db="EMBL/GenBank/DDBJ databases">
        <title>Vibrio maritimus JCM 19240. (C210) whole genome shotgun sequence.</title>
        <authorList>
            <person name="Sawabe T."/>
            <person name="Meirelles P."/>
            <person name="Nakanishi M."/>
            <person name="Sayaka M."/>
            <person name="Hattori M."/>
            <person name="Ohkuma M."/>
        </authorList>
    </citation>
    <scope>NUCLEOTIDE SEQUENCE [LARGE SCALE GENOMIC DNA]</scope>
    <source>
        <strain evidence="1 2">JCM 19240</strain>
    </source>
</reference>